<evidence type="ECO:0000256" key="2">
    <source>
        <dbReference type="ARBA" id="ARBA00023054"/>
    </source>
</evidence>
<dbReference type="PRINTS" id="PR01490">
    <property type="entry name" value="RTXTOXIND"/>
</dbReference>
<dbReference type="InterPro" id="IPR014315">
    <property type="entry name" value="ABC_heterocyst_DevB"/>
</dbReference>
<feature type="coiled-coil region" evidence="3">
    <location>
        <begin position="215"/>
        <end position="289"/>
    </location>
</feature>
<dbReference type="GO" id="GO:0030313">
    <property type="term" value="C:cell envelope"/>
    <property type="evidence" value="ECO:0007669"/>
    <property type="project" value="UniProtKB-SubCell"/>
</dbReference>
<dbReference type="Gene3D" id="2.40.50.100">
    <property type="match status" value="1"/>
</dbReference>
<evidence type="ECO:0000313" key="5">
    <source>
        <dbReference type="EMBL" id="AOH72614.1"/>
    </source>
</evidence>
<gene>
    <name evidence="5" type="primary">brtG</name>
</gene>
<organism evidence="5">
    <name type="scientific">Synechocystis salina LEGE 06099</name>
    <dbReference type="NCBI Taxonomy" id="945781"/>
    <lineage>
        <taxon>Bacteria</taxon>
        <taxon>Bacillati</taxon>
        <taxon>Cyanobacteriota</taxon>
        <taxon>Cyanophyceae</taxon>
        <taxon>Synechococcales</taxon>
        <taxon>Merismopediaceae</taxon>
        <taxon>Synechocystis</taxon>
    </lineage>
</organism>
<protein>
    <submittedName>
        <fullName evidence="5">DevB family protein</fullName>
    </submittedName>
</protein>
<name>A0A1B3Z491_9SYNC</name>
<proteinExistence type="predicted"/>
<dbReference type="Gene3D" id="1.10.287.470">
    <property type="entry name" value="Helix hairpin bin"/>
    <property type="match status" value="1"/>
</dbReference>
<comment type="subcellular location">
    <subcellularLocation>
        <location evidence="1">Cell envelope</location>
    </subcellularLocation>
</comment>
<dbReference type="SUPFAM" id="SSF111369">
    <property type="entry name" value="HlyD-like secretion proteins"/>
    <property type="match status" value="1"/>
</dbReference>
<sequence length="426" mass="46904">MGWFSFPPSRISDSQSQSGDNKQNQSSTAADLNGQQANVPSRVAAIGYLEPKGEVRRLSGPLSPDGKGSRVERLLVKEGEFIRSGQVVALLDNYATMESKVRIAQSQLQTAQAKLMQVQAGAKQGQISAQKARLSGVVSELEGQISIQNATIQRITAELAGEKIAQEKSIEKLEIEYNNANSECQRYKLLFEQGGTSASEYDRFCLVPKQLERELAEAQANLQRIISSRQEELAEARANLSRTVQTLNDQQNQALGTLDEISEVRGVDLAVAEAQVQEAMAQLKQAQAEFNLTKIVSPTDGQVLKIYTYPGERISDKGIVEIGQTQTMYVRTEVYETDIINVRKGQKAYISNPAFPEPLEGVVESVGHQIGRRTILDNDPVADIDARVVEVDIRLSEESQNKIDLSRLTNLKTQVIIQTNSSKLQG</sequence>
<dbReference type="InterPro" id="IPR050465">
    <property type="entry name" value="UPF0194_transport"/>
</dbReference>
<evidence type="ECO:0000256" key="3">
    <source>
        <dbReference type="SAM" id="Coils"/>
    </source>
</evidence>
<dbReference type="Gene3D" id="2.40.30.170">
    <property type="match status" value="1"/>
</dbReference>
<evidence type="ECO:0000256" key="1">
    <source>
        <dbReference type="ARBA" id="ARBA00004196"/>
    </source>
</evidence>
<dbReference type="AlphaFoldDB" id="A0A1B3Z491"/>
<feature type="coiled-coil region" evidence="3">
    <location>
        <begin position="163"/>
        <end position="190"/>
    </location>
</feature>
<dbReference type="EMBL" id="KX083339">
    <property type="protein sequence ID" value="AOH72614.1"/>
    <property type="molecule type" value="Genomic_DNA"/>
</dbReference>
<keyword evidence="2 3" id="KW-0175">Coiled coil</keyword>
<feature type="compositionally biased region" description="Polar residues" evidence="4">
    <location>
        <begin position="11"/>
        <end position="38"/>
    </location>
</feature>
<dbReference type="PANTHER" id="PTHR32347:SF27">
    <property type="entry name" value="RND EFFLUX PUMP MEMBRANE FUSION PROTEIN BARREL-SANDWICH DOMAIN-CONTAINING PROTEIN"/>
    <property type="match status" value="1"/>
</dbReference>
<evidence type="ECO:0000256" key="4">
    <source>
        <dbReference type="SAM" id="MobiDB-lite"/>
    </source>
</evidence>
<dbReference type="PANTHER" id="PTHR32347">
    <property type="entry name" value="EFFLUX SYSTEM COMPONENT YKNX-RELATED"/>
    <property type="match status" value="1"/>
</dbReference>
<accession>A0A1B3Z491</accession>
<reference evidence="5" key="1">
    <citation type="submission" date="2016-04" db="EMBL/GenBank/DDBJ databases">
        <title>Bartolosides E-K from a marine coccoid cyanobacterium.</title>
        <authorList>
            <person name="Afonso T.B."/>
            <person name="Costa M.S."/>
            <person name="Rezende de Castro R."/>
            <person name="Freitas S."/>
            <person name="Silva A."/>
            <person name="Schneider M.P."/>
            <person name="Martins R."/>
            <person name="Leao P.N."/>
        </authorList>
    </citation>
    <scope>NUCLEOTIDE SEQUENCE</scope>
    <source>
        <strain evidence="5">LEGE 06099</strain>
    </source>
</reference>
<feature type="region of interest" description="Disordered" evidence="4">
    <location>
        <begin position="1"/>
        <end position="38"/>
    </location>
</feature>
<dbReference type="NCBIfam" id="TIGR02971">
    <property type="entry name" value="heterocyst_DevB"/>
    <property type="match status" value="1"/>
</dbReference>